<organism evidence="1 2">
    <name type="scientific">Granulibacter bethesdensis</name>
    <dbReference type="NCBI Taxonomy" id="364410"/>
    <lineage>
        <taxon>Bacteria</taxon>
        <taxon>Pseudomonadati</taxon>
        <taxon>Pseudomonadota</taxon>
        <taxon>Alphaproteobacteria</taxon>
        <taxon>Acetobacterales</taxon>
        <taxon>Acetobacteraceae</taxon>
        <taxon>Granulibacter</taxon>
    </lineage>
</organism>
<protein>
    <submittedName>
        <fullName evidence="1">Uncharacterized protein</fullName>
    </submittedName>
</protein>
<dbReference type="Proteomes" id="UP000019438">
    <property type="component" value="Chromosome"/>
</dbReference>
<sequence length="189" mass="20274">MILPCLPNPASLRASRSRSTMPFLHRVLPSSRHPWVTPGCLLVLMLAAASGLGGCKLVDRTTFGAVPAKPPPSALMSALNSEGRIPLLTIRYDGYDEADRSYTDALRTAVQQANISHPGIFYVVTTVVPATGNPTRQIGRAKAARMKAVTVAEDMMLMGVDSDQISLAAMTDPAIQASEIRIFVKRGQD</sequence>
<dbReference type="AlphaFoldDB" id="A0AAN0RC59"/>
<dbReference type="EMBL" id="CP003181">
    <property type="protein sequence ID" value="AHJ62070.1"/>
    <property type="molecule type" value="Genomic_DNA"/>
</dbReference>
<dbReference type="KEGG" id="gbc:GbCGDNIH3_0309"/>
<name>A0AAN0RC59_9PROT</name>
<accession>A0AAN0RC59</accession>
<proteinExistence type="predicted"/>
<gene>
    <name evidence="1" type="ORF">GbCGDNIH3_0309</name>
</gene>
<evidence type="ECO:0000313" key="2">
    <source>
        <dbReference type="Proteomes" id="UP000019438"/>
    </source>
</evidence>
<reference evidence="2" key="1">
    <citation type="submission" date="2012-06" db="EMBL/GenBank/DDBJ databases">
        <title>Genome analysis of multiple Granulibacter bethesdensis isolates demonstrates substantial genome diversity.</title>
        <authorList>
            <person name="Greenberg D.E."/>
            <person name="Porcella S.F."/>
            <person name="Zarember K."/>
            <person name="Zelazny A.M."/>
            <person name="Bruno D."/>
            <person name="Martens C."/>
            <person name="Barbian K.D."/>
            <person name="Jaske E."/>
            <person name="Holland S.M."/>
        </authorList>
    </citation>
    <scope>NUCLEOTIDE SEQUENCE [LARGE SCALE GENOMIC DNA]</scope>
    <source>
        <strain evidence="2">CGDNIH3</strain>
    </source>
</reference>
<evidence type="ECO:0000313" key="1">
    <source>
        <dbReference type="EMBL" id="AHJ62070.1"/>
    </source>
</evidence>